<reference evidence="1" key="5">
    <citation type="journal article" date="2021" name="G3 (Bethesda)">
        <title>Aegilops tauschii genome assembly Aet v5.0 features greater sequence contiguity and improved annotation.</title>
        <authorList>
            <person name="Wang L."/>
            <person name="Zhu T."/>
            <person name="Rodriguez J.C."/>
            <person name="Deal K.R."/>
            <person name="Dubcovsky J."/>
            <person name="McGuire P.E."/>
            <person name="Lux T."/>
            <person name="Spannagl M."/>
            <person name="Mayer K.F.X."/>
            <person name="Baldrich P."/>
            <person name="Meyers B.C."/>
            <person name="Huo N."/>
            <person name="Gu Y.Q."/>
            <person name="Zhou H."/>
            <person name="Devos K.M."/>
            <person name="Bennetzen J.L."/>
            <person name="Unver T."/>
            <person name="Budak H."/>
            <person name="Gulick P.J."/>
            <person name="Galiba G."/>
            <person name="Kalapos B."/>
            <person name="Nelson D.R."/>
            <person name="Li P."/>
            <person name="You F.M."/>
            <person name="Luo M.C."/>
            <person name="Dvorak J."/>
        </authorList>
    </citation>
    <scope>NUCLEOTIDE SEQUENCE [LARGE SCALE GENOMIC DNA]</scope>
    <source>
        <strain evidence="1">cv. AL8/78</strain>
    </source>
</reference>
<reference evidence="2" key="2">
    <citation type="journal article" date="2017" name="Nat. Plants">
        <title>The Aegilops tauschii genome reveals multiple impacts of transposons.</title>
        <authorList>
            <person name="Zhao G."/>
            <person name="Zou C."/>
            <person name="Li K."/>
            <person name="Wang K."/>
            <person name="Li T."/>
            <person name="Gao L."/>
            <person name="Zhang X."/>
            <person name="Wang H."/>
            <person name="Yang Z."/>
            <person name="Liu X."/>
            <person name="Jiang W."/>
            <person name="Mao L."/>
            <person name="Kong X."/>
            <person name="Jiao Y."/>
            <person name="Jia J."/>
        </authorList>
    </citation>
    <scope>NUCLEOTIDE SEQUENCE [LARGE SCALE GENOMIC DNA]</scope>
    <source>
        <strain evidence="2">cv. AL8/78</strain>
    </source>
</reference>
<dbReference type="Proteomes" id="UP000015105">
    <property type="component" value="Chromosome 4D"/>
</dbReference>
<evidence type="ECO:0000313" key="2">
    <source>
        <dbReference type="Proteomes" id="UP000015105"/>
    </source>
</evidence>
<reference evidence="1" key="3">
    <citation type="journal article" date="2017" name="Nature">
        <title>Genome sequence of the progenitor of the wheat D genome Aegilops tauschii.</title>
        <authorList>
            <person name="Luo M.C."/>
            <person name="Gu Y.Q."/>
            <person name="Puiu D."/>
            <person name="Wang H."/>
            <person name="Twardziok S.O."/>
            <person name="Deal K.R."/>
            <person name="Huo N."/>
            <person name="Zhu T."/>
            <person name="Wang L."/>
            <person name="Wang Y."/>
            <person name="McGuire P.E."/>
            <person name="Liu S."/>
            <person name="Long H."/>
            <person name="Ramasamy R.K."/>
            <person name="Rodriguez J.C."/>
            <person name="Van S.L."/>
            <person name="Yuan L."/>
            <person name="Wang Z."/>
            <person name="Xia Z."/>
            <person name="Xiao L."/>
            <person name="Anderson O.D."/>
            <person name="Ouyang S."/>
            <person name="Liang Y."/>
            <person name="Zimin A.V."/>
            <person name="Pertea G."/>
            <person name="Qi P."/>
            <person name="Bennetzen J.L."/>
            <person name="Dai X."/>
            <person name="Dawson M.W."/>
            <person name="Muller H.G."/>
            <person name="Kugler K."/>
            <person name="Rivarola-Duarte L."/>
            <person name="Spannagl M."/>
            <person name="Mayer K.F.X."/>
            <person name="Lu F.H."/>
            <person name="Bevan M.W."/>
            <person name="Leroy P."/>
            <person name="Li P."/>
            <person name="You F.M."/>
            <person name="Sun Q."/>
            <person name="Liu Z."/>
            <person name="Lyons E."/>
            <person name="Wicker T."/>
            <person name="Salzberg S.L."/>
            <person name="Devos K.M."/>
            <person name="Dvorak J."/>
        </authorList>
    </citation>
    <scope>NUCLEOTIDE SEQUENCE [LARGE SCALE GENOMIC DNA]</scope>
    <source>
        <strain evidence="1">cv. AL8/78</strain>
    </source>
</reference>
<reference evidence="2" key="1">
    <citation type="journal article" date="2014" name="Science">
        <title>Ancient hybridizations among the ancestral genomes of bread wheat.</title>
        <authorList>
            <consortium name="International Wheat Genome Sequencing Consortium,"/>
            <person name="Marcussen T."/>
            <person name="Sandve S.R."/>
            <person name="Heier L."/>
            <person name="Spannagl M."/>
            <person name="Pfeifer M."/>
            <person name="Jakobsen K.S."/>
            <person name="Wulff B.B."/>
            <person name="Steuernagel B."/>
            <person name="Mayer K.F."/>
            <person name="Olsen O.A."/>
        </authorList>
    </citation>
    <scope>NUCLEOTIDE SEQUENCE [LARGE SCALE GENOMIC DNA]</scope>
    <source>
        <strain evidence="2">cv. AL8/78</strain>
    </source>
</reference>
<evidence type="ECO:0000313" key="1">
    <source>
        <dbReference type="EnsemblPlants" id="AET4Gv20568700.4"/>
    </source>
</evidence>
<dbReference type="AlphaFoldDB" id="A0A453II84"/>
<dbReference type="Gramene" id="AET4Gv20568700.4">
    <property type="protein sequence ID" value="AET4Gv20568700.4"/>
    <property type="gene ID" value="AET4Gv20568700"/>
</dbReference>
<reference evidence="1" key="4">
    <citation type="submission" date="2019-03" db="UniProtKB">
        <authorList>
            <consortium name="EnsemblPlants"/>
        </authorList>
    </citation>
    <scope>IDENTIFICATION</scope>
</reference>
<organism evidence="1 2">
    <name type="scientific">Aegilops tauschii subsp. strangulata</name>
    <name type="common">Goatgrass</name>
    <dbReference type="NCBI Taxonomy" id="200361"/>
    <lineage>
        <taxon>Eukaryota</taxon>
        <taxon>Viridiplantae</taxon>
        <taxon>Streptophyta</taxon>
        <taxon>Embryophyta</taxon>
        <taxon>Tracheophyta</taxon>
        <taxon>Spermatophyta</taxon>
        <taxon>Magnoliopsida</taxon>
        <taxon>Liliopsida</taxon>
        <taxon>Poales</taxon>
        <taxon>Poaceae</taxon>
        <taxon>BOP clade</taxon>
        <taxon>Pooideae</taxon>
        <taxon>Triticodae</taxon>
        <taxon>Triticeae</taxon>
        <taxon>Triticinae</taxon>
        <taxon>Aegilops</taxon>
    </lineage>
</organism>
<protein>
    <submittedName>
        <fullName evidence="1">Uncharacterized protein</fullName>
    </submittedName>
</protein>
<dbReference type="EnsemblPlants" id="AET4Gv20568700.4">
    <property type="protein sequence ID" value="AET4Gv20568700.4"/>
    <property type="gene ID" value="AET4Gv20568700"/>
</dbReference>
<sequence>QTQIQLLFSNALVYDRYIYGQVCCIRFADYRYLPSLIRYIV</sequence>
<keyword evidence="2" id="KW-1185">Reference proteome</keyword>
<proteinExistence type="predicted"/>
<accession>A0A453II84</accession>
<name>A0A453II84_AEGTS</name>